<dbReference type="InterPro" id="IPR000551">
    <property type="entry name" value="MerR-type_HTH_dom"/>
</dbReference>
<keyword evidence="2" id="KW-0805">Transcription regulation</keyword>
<dbReference type="PANTHER" id="PTHR30204:SF69">
    <property type="entry name" value="MERR-FAMILY TRANSCRIPTIONAL REGULATOR"/>
    <property type="match status" value="1"/>
</dbReference>
<dbReference type="Pfam" id="PF13411">
    <property type="entry name" value="MerR_1"/>
    <property type="match status" value="1"/>
</dbReference>
<organism evidence="6 7">
    <name type="scientific">Actinophytocola xinjiangensis</name>
    <dbReference type="NCBI Taxonomy" id="485602"/>
    <lineage>
        <taxon>Bacteria</taxon>
        <taxon>Bacillati</taxon>
        <taxon>Actinomycetota</taxon>
        <taxon>Actinomycetes</taxon>
        <taxon>Pseudonocardiales</taxon>
        <taxon>Pseudonocardiaceae</taxon>
    </lineage>
</organism>
<comment type="caution">
    <text evidence="6">The sequence shown here is derived from an EMBL/GenBank/DDBJ whole genome shotgun (WGS) entry which is preliminary data.</text>
</comment>
<evidence type="ECO:0000313" key="6">
    <source>
        <dbReference type="EMBL" id="OLF11108.1"/>
    </source>
</evidence>
<dbReference type="EMBL" id="MSIF01000005">
    <property type="protein sequence ID" value="OLF11108.1"/>
    <property type="molecule type" value="Genomic_DNA"/>
</dbReference>
<dbReference type="PRINTS" id="PR00040">
    <property type="entry name" value="HTHMERR"/>
</dbReference>
<dbReference type="PROSITE" id="PS50937">
    <property type="entry name" value="HTH_MERR_2"/>
    <property type="match status" value="1"/>
</dbReference>
<gene>
    <name evidence="6" type="ORF">BLA60_14010</name>
</gene>
<dbReference type="AlphaFoldDB" id="A0A7Z1AZI6"/>
<dbReference type="OrthoDB" id="9802039at2"/>
<dbReference type="Proteomes" id="UP000185696">
    <property type="component" value="Unassembled WGS sequence"/>
</dbReference>
<sequence length="137" mass="15390">MTAHELTIGEVADRFGLPTHVLRHWEAEGLLRPDRTASTHRRYGTDDLYRIASILNAKEAGLSLPDIRALLTATDPVSRKEVLARQRRLLAERLARTTAALRLVEGAIECTHEDITTCPNYRARVDLRLRESAHVTG</sequence>
<accession>A0A7Z1AZI6</accession>
<dbReference type="SMART" id="SM00422">
    <property type="entry name" value="HTH_MERR"/>
    <property type="match status" value="1"/>
</dbReference>
<protein>
    <submittedName>
        <fullName evidence="6">MerR family transcriptional regulator</fullName>
    </submittedName>
</protein>
<reference evidence="6 7" key="1">
    <citation type="submission" date="2016-12" db="EMBL/GenBank/DDBJ databases">
        <title>The draft genome sequence of Actinophytocola xinjiangensis.</title>
        <authorList>
            <person name="Wang W."/>
            <person name="Yuan L."/>
        </authorList>
    </citation>
    <scope>NUCLEOTIDE SEQUENCE [LARGE SCALE GENOMIC DNA]</scope>
    <source>
        <strain evidence="6 7">CGMCC 4.4663</strain>
    </source>
</reference>
<feature type="domain" description="HTH merR-type" evidence="5">
    <location>
        <begin position="5"/>
        <end position="73"/>
    </location>
</feature>
<dbReference type="InterPro" id="IPR047057">
    <property type="entry name" value="MerR_fam"/>
</dbReference>
<dbReference type="SUPFAM" id="SSF46955">
    <property type="entry name" value="Putative DNA-binding domain"/>
    <property type="match status" value="1"/>
</dbReference>
<proteinExistence type="predicted"/>
<evidence type="ECO:0000256" key="3">
    <source>
        <dbReference type="ARBA" id="ARBA00023125"/>
    </source>
</evidence>
<dbReference type="InterPro" id="IPR009061">
    <property type="entry name" value="DNA-bd_dom_put_sf"/>
</dbReference>
<evidence type="ECO:0000259" key="5">
    <source>
        <dbReference type="PROSITE" id="PS50937"/>
    </source>
</evidence>
<keyword evidence="3" id="KW-0238">DNA-binding</keyword>
<evidence type="ECO:0000256" key="2">
    <source>
        <dbReference type="ARBA" id="ARBA00023015"/>
    </source>
</evidence>
<dbReference type="GO" id="GO:0003700">
    <property type="term" value="F:DNA-binding transcription factor activity"/>
    <property type="evidence" value="ECO:0007669"/>
    <property type="project" value="InterPro"/>
</dbReference>
<keyword evidence="7" id="KW-1185">Reference proteome</keyword>
<dbReference type="Gene3D" id="1.10.1660.10">
    <property type="match status" value="1"/>
</dbReference>
<dbReference type="CDD" id="cd00592">
    <property type="entry name" value="HTH_MerR-like"/>
    <property type="match status" value="1"/>
</dbReference>
<name>A0A7Z1AZI6_9PSEU</name>
<evidence type="ECO:0000256" key="4">
    <source>
        <dbReference type="ARBA" id="ARBA00023163"/>
    </source>
</evidence>
<dbReference type="RefSeq" id="WP_075133270.1">
    <property type="nucleotide sequence ID" value="NZ_MSIF01000005.1"/>
</dbReference>
<evidence type="ECO:0000256" key="1">
    <source>
        <dbReference type="ARBA" id="ARBA00022491"/>
    </source>
</evidence>
<keyword evidence="4" id="KW-0804">Transcription</keyword>
<dbReference type="GO" id="GO:0003677">
    <property type="term" value="F:DNA binding"/>
    <property type="evidence" value="ECO:0007669"/>
    <property type="project" value="UniProtKB-KW"/>
</dbReference>
<keyword evidence="1" id="KW-0678">Repressor</keyword>
<evidence type="ECO:0000313" key="7">
    <source>
        <dbReference type="Proteomes" id="UP000185696"/>
    </source>
</evidence>
<dbReference type="PANTHER" id="PTHR30204">
    <property type="entry name" value="REDOX-CYCLING DRUG-SENSING TRANSCRIPTIONAL ACTIVATOR SOXR"/>
    <property type="match status" value="1"/>
</dbReference>